<feature type="compositionally biased region" description="Basic residues" evidence="1">
    <location>
        <begin position="90"/>
        <end position="103"/>
    </location>
</feature>
<dbReference type="AlphaFoldDB" id="A0A8S1PTA2"/>
<organism evidence="2 3">
    <name type="scientific">Paramecium sonneborni</name>
    <dbReference type="NCBI Taxonomy" id="65129"/>
    <lineage>
        <taxon>Eukaryota</taxon>
        <taxon>Sar</taxon>
        <taxon>Alveolata</taxon>
        <taxon>Ciliophora</taxon>
        <taxon>Intramacronucleata</taxon>
        <taxon>Oligohymenophorea</taxon>
        <taxon>Peniculida</taxon>
        <taxon>Parameciidae</taxon>
        <taxon>Paramecium</taxon>
    </lineage>
</organism>
<sequence length="231" mass="27522">MFNYMRFINEDSSEKYLDQNDNQSASNFLAFHSYYNEDQNLLNQEKEEHLQHIFQTDNSNNQLRTSSSQLDQHKQDQGQQNGETETKLNNIKRKPYLKTQKKISKNEPIVKKGGNKKSEQKIETKNLPKFFINSFLNRLEIKYQENPSQNIKIKKKINKFEKKPSSLITLQEMLKDPIINDVAQQYICSFDFLHQIFKSERLQDVLPPIKYINKLYKGCFNPSILNQWKEY</sequence>
<feature type="compositionally biased region" description="Basic and acidic residues" evidence="1">
    <location>
        <begin position="104"/>
        <end position="120"/>
    </location>
</feature>
<evidence type="ECO:0000313" key="3">
    <source>
        <dbReference type="Proteomes" id="UP000692954"/>
    </source>
</evidence>
<comment type="caution">
    <text evidence="2">The sequence shown here is derived from an EMBL/GenBank/DDBJ whole genome shotgun (WGS) entry which is preliminary data.</text>
</comment>
<proteinExistence type="predicted"/>
<reference evidence="2" key="1">
    <citation type="submission" date="2021-01" db="EMBL/GenBank/DDBJ databases">
        <authorList>
            <consortium name="Genoscope - CEA"/>
            <person name="William W."/>
        </authorList>
    </citation>
    <scope>NUCLEOTIDE SEQUENCE</scope>
</reference>
<feature type="region of interest" description="Disordered" evidence="1">
    <location>
        <begin position="61"/>
        <end position="120"/>
    </location>
</feature>
<keyword evidence="3" id="KW-1185">Reference proteome</keyword>
<accession>A0A8S1PTA2</accession>
<dbReference type="Proteomes" id="UP000692954">
    <property type="component" value="Unassembled WGS sequence"/>
</dbReference>
<dbReference type="OrthoDB" id="10412283at2759"/>
<name>A0A8S1PTA2_9CILI</name>
<evidence type="ECO:0000313" key="2">
    <source>
        <dbReference type="EMBL" id="CAD8106547.1"/>
    </source>
</evidence>
<evidence type="ECO:0000256" key="1">
    <source>
        <dbReference type="SAM" id="MobiDB-lite"/>
    </source>
</evidence>
<protein>
    <submittedName>
        <fullName evidence="2">Uncharacterized protein</fullName>
    </submittedName>
</protein>
<dbReference type="EMBL" id="CAJJDN010000087">
    <property type="protein sequence ID" value="CAD8106547.1"/>
    <property type="molecule type" value="Genomic_DNA"/>
</dbReference>
<gene>
    <name evidence="2" type="ORF">PSON_ATCC_30995.1.T0870037</name>
</gene>